<feature type="region of interest" description="Disordered" evidence="1">
    <location>
        <begin position="990"/>
        <end position="1128"/>
    </location>
</feature>
<gene>
    <name evidence="2" type="ORF">D9758_007325</name>
</gene>
<feature type="compositionally biased region" description="Gly residues" evidence="1">
    <location>
        <begin position="990"/>
        <end position="1001"/>
    </location>
</feature>
<feature type="region of interest" description="Disordered" evidence="1">
    <location>
        <begin position="1163"/>
        <end position="1221"/>
    </location>
</feature>
<evidence type="ECO:0000313" key="3">
    <source>
        <dbReference type="Proteomes" id="UP000559256"/>
    </source>
</evidence>
<feature type="compositionally biased region" description="Low complexity" evidence="1">
    <location>
        <begin position="1163"/>
        <end position="1172"/>
    </location>
</feature>
<feature type="compositionally biased region" description="Basic and acidic residues" evidence="1">
    <location>
        <begin position="917"/>
        <end position="946"/>
    </location>
</feature>
<keyword evidence="3" id="KW-1185">Reference proteome</keyword>
<sequence>MCLLPLSISISIDLGGRLSEESILWEDGEAGLPRQHLSLVHEGQQSADNILTTAITTANVTVVAGSEHLSGQNMVSGAPPSARSMTDAEGTKALNEKAEAKKKKKKDARKEKDGTQKAPKVLANPASNGLQPYEQVKLNLETILAGLADDANFLPTRNLGSSPQSSLFSSFSDFTQVYSSTCTEMHSGHPPGLQLRGLLLSSTIRTLEAVAMVLREILELFRPRTENEDRNKSQNGKPDASSELISAPSASSLQPERSSFLFRSIFRSETRSQIQSFTNFSRSIPTLKTLRSLLCHLLSISIPILLSSCGPHLSNASSMRDSPNVLNNTPGSRLKFTQVPKPREVSTCESSHDAPLPQALHLSANGRRTTNLFSTSEDQLLLYDSCHNSEYTRSERQSDKIHQQTSQQLQERNRLEAERFLDALMANIFIPIIHLLYPVSEGFLLGVFTPFQKGGGSANGTARKKTNSTKTSELGDAAGKTSSVPPAAVPVDIRTEVLTLFRSTFLTLTTSISNASTVAGTPNSDASSSSSLYLEDTLTDLTDYLSLLTTRELVKLYSPSTSSPASSTSLSDVCQSYSHHHSKYTPHNPSHSNSNGASSPFGNNLPIRLSYPSNTLNTNTTAFPEHAPLPIPFSKDAAARGTFENPIESDIIENRGVRTTTDIHKFVVVGDADDDPAHIYLHSHSRPPRPHLQLHSQFPFHTRARPHPAQHEPAASKSDLVFPNEPAGNIDLAGGAGGGASVSAPTSETGVRTLGRENGRVQTKIPVLGDLEANHANAQSASANTGNQHRRSAYPSYYPNTYASAYPGAGTHLYGHPGARYGGPPPYAFPSSLPTSNNSDKILPSYASSSWYSRIQKLARKDTAWYLCAMLHVLIEFAEGRSYSYSLPVPGRPGAESAAAPATNARATTTTSSAHNAIREAEKEEGIRMEKQKQRRTDSEARTHTRSHIDGVGTDISYMMDLGQDEDGGNDHDIDGYEYGDVDGPTDGYGYDGFRGVGKSKGTGKASRQRLHGTDDIDEGGRRGNEHGHEAQKEKEMGKKCSGKGNEGEGQGAIEKKRSNFEEKERKKKKNANQRVDELQDADPNHHPEHEASASASEHERGGGGGGKAWGHFGASGTEAPFSNQDERSLLRKGMVDALLGLLRSTTTTSSTSTFASTSTYTAGTFTSTSAGRGKPDPATEPGTKTSAGIQTRRPGIQTGPRTEIGFGGGEPGKGVGAAAAASSVQASTPPSSGSSCIHGKGTRTATEIETTTTGEVEMITSRTGTGTGDESGSGVRINSRDGGCNQDHETKNQTENPRHRTIDRIDIDMDELEKDMIMAVVERWWRCFPDS</sequence>
<feature type="region of interest" description="Disordered" evidence="1">
    <location>
        <begin position="225"/>
        <end position="251"/>
    </location>
</feature>
<feature type="compositionally biased region" description="Polar residues" evidence="1">
    <location>
        <begin position="585"/>
        <end position="601"/>
    </location>
</feature>
<feature type="region of interest" description="Disordered" evidence="1">
    <location>
        <begin position="579"/>
        <end position="601"/>
    </location>
</feature>
<feature type="compositionally biased region" description="Basic and acidic residues" evidence="1">
    <location>
        <begin position="1287"/>
        <end position="1298"/>
    </location>
</feature>
<feature type="region of interest" description="Disordered" evidence="1">
    <location>
        <begin position="71"/>
        <end position="127"/>
    </location>
</feature>
<protein>
    <submittedName>
        <fullName evidence="2">Uncharacterized protein</fullName>
    </submittedName>
</protein>
<organism evidence="2 3">
    <name type="scientific">Tetrapyrgos nigripes</name>
    <dbReference type="NCBI Taxonomy" id="182062"/>
    <lineage>
        <taxon>Eukaryota</taxon>
        <taxon>Fungi</taxon>
        <taxon>Dikarya</taxon>
        <taxon>Basidiomycota</taxon>
        <taxon>Agaricomycotina</taxon>
        <taxon>Agaricomycetes</taxon>
        <taxon>Agaricomycetidae</taxon>
        <taxon>Agaricales</taxon>
        <taxon>Marasmiineae</taxon>
        <taxon>Marasmiaceae</taxon>
        <taxon>Tetrapyrgos</taxon>
    </lineage>
</organism>
<dbReference type="Proteomes" id="UP000559256">
    <property type="component" value="Unassembled WGS sequence"/>
</dbReference>
<feature type="region of interest" description="Disordered" evidence="1">
    <location>
        <begin position="703"/>
        <end position="751"/>
    </location>
</feature>
<accession>A0A8H5GB33</accession>
<feature type="compositionally biased region" description="Basic and acidic residues" evidence="1">
    <location>
        <begin position="1075"/>
        <end position="1102"/>
    </location>
</feature>
<evidence type="ECO:0000256" key="1">
    <source>
        <dbReference type="SAM" id="MobiDB-lite"/>
    </source>
</evidence>
<feature type="compositionally biased region" description="Basic and acidic residues" evidence="1">
    <location>
        <begin position="1012"/>
        <end position="1039"/>
    </location>
</feature>
<dbReference type="EMBL" id="JAACJM010000039">
    <property type="protein sequence ID" value="KAF5361663.1"/>
    <property type="molecule type" value="Genomic_DNA"/>
</dbReference>
<feature type="region of interest" description="Disordered" evidence="1">
    <location>
        <begin position="455"/>
        <end position="483"/>
    </location>
</feature>
<proteinExistence type="predicted"/>
<feature type="region of interest" description="Disordered" evidence="1">
    <location>
        <begin position="892"/>
        <end position="946"/>
    </location>
</feature>
<comment type="caution">
    <text evidence="2">The sequence shown here is derived from an EMBL/GenBank/DDBJ whole genome shotgun (WGS) entry which is preliminary data.</text>
</comment>
<feature type="compositionally biased region" description="Basic and acidic residues" evidence="1">
    <location>
        <begin position="1054"/>
        <end position="1065"/>
    </location>
</feature>
<reference evidence="2 3" key="1">
    <citation type="journal article" date="2020" name="ISME J.">
        <title>Uncovering the hidden diversity of litter-decomposition mechanisms in mushroom-forming fungi.</title>
        <authorList>
            <person name="Floudas D."/>
            <person name="Bentzer J."/>
            <person name="Ahren D."/>
            <person name="Johansson T."/>
            <person name="Persson P."/>
            <person name="Tunlid A."/>
        </authorList>
    </citation>
    <scope>NUCLEOTIDE SEQUENCE [LARGE SCALE GENOMIC DNA]</scope>
    <source>
        <strain evidence="2 3">CBS 291.85</strain>
    </source>
</reference>
<evidence type="ECO:0000313" key="2">
    <source>
        <dbReference type="EMBL" id="KAF5361663.1"/>
    </source>
</evidence>
<feature type="compositionally biased region" description="Low complexity" evidence="1">
    <location>
        <begin position="895"/>
        <end position="916"/>
    </location>
</feature>
<name>A0A8H5GB33_9AGAR</name>
<feature type="region of interest" description="Disordered" evidence="1">
    <location>
        <begin position="1262"/>
        <end position="1298"/>
    </location>
</feature>
<feature type="compositionally biased region" description="Low complexity" evidence="1">
    <location>
        <begin position="241"/>
        <end position="251"/>
    </location>
</feature>
<feature type="compositionally biased region" description="Gly residues" evidence="1">
    <location>
        <begin position="1206"/>
        <end position="1216"/>
    </location>
</feature>